<evidence type="ECO:0000313" key="3">
    <source>
        <dbReference type="EMBL" id="KAK3287362.1"/>
    </source>
</evidence>
<feature type="compositionally biased region" description="Acidic residues" evidence="1">
    <location>
        <begin position="984"/>
        <end position="1002"/>
    </location>
</feature>
<feature type="compositionally biased region" description="Polar residues" evidence="1">
    <location>
        <begin position="2710"/>
        <end position="2723"/>
    </location>
</feature>
<feature type="compositionally biased region" description="Low complexity" evidence="1">
    <location>
        <begin position="2681"/>
        <end position="2697"/>
    </location>
</feature>
<keyword evidence="4" id="KW-1185">Reference proteome</keyword>
<comment type="caution">
    <text evidence="3">The sequence shown here is derived from an EMBL/GenBank/DDBJ whole genome shotgun (WGS) entry which is preliminary data.</text>
</comment>
<evidence type="ECO:0000313" key="4">
    <source>
        <dbReference type="Proteomes" id="UP001190700"/>
    </source>
</evidence>
<dbReference type="InterPro" id="IPR027417">
    <property type="entry name" value="P-loop_NTPase"/>
</dbReference>
<dbReference type="Gene3D" id="3.40.50.300">
    <property type="entry name" value="P-loop containing nucleotide triphosphate hydrolases"/>
    <property type="match status" value="1"/>
</dbReference>
<evidence type="ECO:0000259" key="2">
    <source>
        <dbReference type="Pfam" id="PF00350"/>
    </source>
</evidence>
<gene>
    <name evidence="3" type="ORF">CYMTET_5122</name>
</gene>
<protein>
    <recommendedName>
        <fullName evidence="2">Dynamin N-terminal domain-containing protein</fullName>
    </recommendedName>
</protein>
<evidence type="ECO:0000256" key="1">
    <source>
        <dbReference type="SAM" id="MobiDB-lite"/>
    </source>
</evidence>
<dbReference type="InterPro" id="IPR045063">
    <property type="entry name" value="Dynamin_N"/>
</dbReference>
<feature type="compositionally biased region" description="Polar residues" evidence="1">
    <location>
        <begin position="827"/>
        <end position="839"/>
    </location>
</feature>
<dbReference type="PANTHER" id="PTHR36681:SF3">
    <property type="entry name" value="NUCLEAR GTPASE, GERMINAL CENTER-ASSOCIATED, TANDEM DUPLICATE 3"/>
    <property type="match status" value="1"/>
</dbReference>
<dbReference type="EMBL" id="LGRX02000883">
    <property type="protein sequence ID" value="KAK3287362.1"/>
    <property type="molecule type" value="Genomic_DNA"/>
</dbReference>
<sequence>MLRHVGETCEVANITVPPAPIRLVLQDHSGAHLEKVAVLFSNGEDPGFTIMTVLDFGFISIWKRYLSEPVLLGRSPGCVVQTNLIYGDTIDLQIQTNPREIMPSKSSTLYVLERHETLSAEERQSEKSETPHHKFSVKPEAICDDTPVTVPPALAPSCSVILSTCKTHEFTQAPSRIHPTELTENLRSELVGLLSPLISYLGQHANTVGDVWPSTRCDALGSLRDGVEDVFAKLSDDTVQTYIGVLGATGSGKSSLINCILGEAKILPTSGGGACTFSAVELSYHEADDYIATITFATETEWRSELEELVATLSDEVDVSHTTPITSPTLKLEAAIGGNLVTDVLRKKGSALTVNDLLNLRSGATDFLGKTVQLRSLDAEALSVELARYMMDCGSRSLEGQSWPLVHSVCVRHNWALLSSGVVLVDLPDIQDANSVRGAAMLKYRNQCQAIWIVTDVAQAVDDVDAHTLALEQMQKFLTVESDAFGEVGFVCTKTDNLDVQEILGDFKENMAEACTAAALSEAQFAEVASKLKELDTQLGEITSCDSINTGAAELNRSKERRQLQGHHAQLAKQQRGFCARLRSAWNQGQLRASLGPPIAVLKKTSGRQGHLFSVFTVSSQEMQNLEGRRVSEGQSEVFCNERETGIPGIRAHISRMPDRHFRHRARPLLSHLQLILLDVVNVLQLGNADALRISRGADHMLNRVLTEMFLLVADVPAACVRQLKEDRSSTSKGGDLDSSIGALELQAVLRRSLSCPTTGRGSWEHILRQELLSNQAMCYEEAIQNTLRNAVAEGIAGIVFTPAEGDAPASQNNATDEACTRHSSKLDSTSRSGSQASAMNAPRPTAAQDSITQAAGAACRNVMHKAIIAADICKKSKLELRWAERKAVLQHVHSIQVRYVELCSTLGVSINAPVIPTNEYEALVGPHHSLTCTQKQAPADPTGSNEREIQFLPIRPPVLPSPGSEEAAGDSAPDTAPGPAEEPMVDTEAETEPAPEAEAEDAPAMTLPHALPGLRSAQAEGTELGADWLASPTWTPDAAIVASSAFIAKAAACIKDWREPGAQSLKANVVAALNLIASQKACSAQGNAQDGARRALVAVADALACYPGLLQSFSQAYFPAVDEDMSEEWTVGRQRLTRMWKDVLQARGGCGRLTPQKRSIDQVAVGGVARLADYSTIGKRGRAAEAPGDPVSPPRAAGARISSPKLHAVARGNRKIAQVTLVPGGDHSGCRMAVQFIDGVTLWVHTSGIPGVAFCEPPGATQFTCDCSAAIHGLCPCEHFLGLPSALHAISQHLSSTPRCILELNPLDCAFLAGRAADSAAQIALGLAQRQMNGHDGERTSSSSVATGTSTSDMLKSLILSLSPTQENSSRRFSMFQYSIDGGVLQGDFRGANVRLAIGNHIARCSIDGAEAHFFDRRVLEMLMDCTTRPQLVMDSDHIGARVALMTPSQAAQLVLHLCIALDQWEFFRPLLQDATNLINRRSSCASQAADMAPRIITGDWHLDLMGTPCAAFPPRLSPQDIDTLAALFGPCDSELPGRPAIKPVRWTESKYQVAVPLVHMQGCIVARVRDSTPSSPSTNIVTIDTRDDGFKMACSLLSGEGSTCCTEQLCPHVRVVLEVCGTSGSRHHACALSGDQLLWALAELPRDTVRLALVSAAVLHDLAQPIESLLDSRIYPPGDGANSRLPTFSPWVNITEFTADVHTHGPLKVAGALFTRAKAAWDLSAWDLKSAAHQCEHQWWCSRSQPGYESPLGAVSRCCDCCGKFVRSARPRLSPDAVSGAPLLRAAWRLLMPGATFFGSLQTARRLGANVTAELLHCVLQVRRRVSSELCEPHSASSVSTSQAAGHLLHACPMDTVPAAGSEQFQCLGSLKMAAQCTAPLLYGEVLGSPASPSLEPPADFMSLLSEHGAVDGLLHATLHCVRRGAVPPMEGTLPLIEFCNRLAHACPSDPADCTPTPLAVINEVSRVLQECIDAFEDSGQWDAACKVRMRIIGLHAYSSTIPDGLFTGFLRTACRSSHAARHICELSDMLMLPTPSPPNSSISILSPLQRALAPVAEGHMLHAQVYLSTLITALGVDADSLVVHHSGRSGRAAAEAVAALDRLSLAAYDAAMQLLRASAQTCIRSANSPQCHFSRTLVDAAMDRCSTIASSELRPTLLQQLNDMMDLVVELAAMITVSETKSELAQQQIGCAAMQGDVHKVLRRRLQTELDLMLESGDRPDHAIQLLMSHPGVSKLPVACINTTAADLRAAGLHAEADQLLSTAIRTWVPMFSEMDSMAELGAAVGALMGSAAAALPQPSQFGEVVECISAVMTKLAKTMGSRVTQESLHLPKGRAVHELLGLAKHVLDFLPKCRGDAWLTLQIQVFADSVCAALQAIVQHAKQHGDTGEDESIPAAVMASQVEPLVETWGLHTLHVTVCVARLKLALALPTSFTPFHTLDAWKAGFTLAFQAALALPDVKERVVAINEVMACLRVCLQAIGKQGQLDQDALSVFLPALAATAVVQGSRYLYSEISQLQAALDGKVAACNREQESLTNCERSTCHALIQEMLATLSQWDCRIAHHSLDTMMKCTRCRPRLLEVDRALHNLLEVTDAAEMHETLRNASTLLQKAAAHLPLRFHIAAAVGACLDMQELPNSSVVEAPKKPRFSLILQPTVALPCGLEKARRADPHQVCLPAAGSPVPAGSGSSAVPEPGGSRAAPPDFTASTTPSAIHSSSPHALALDPASASTADANVPGAAPAAVFRPAPATASIATAAASEPAAPTGVALAPVRAAGPSVTALEAGPATTYAAAHAPAPADIPVAMLTPAQFSVPTSTYISPPDFIMSEVLTKFTYDRAPHANPESNIVCRPMHSTSISLVSSDDEDC</sequence>
<dbReference type="Pfam" id="PF00350">
    <property type="entry name" value="Dynamin_N"/>
    <property type="match status" value="1"/>
</dbReference>
<accession>A0AAE0GZS3</accession>
<proteinExistence type="predicted"/>
<dbReference type="Proteomes" id="UP001190700">
    <property type="component" value="Unassembled WGS sequence"/>
</dbReference>
<feature type="region of interest" description="Disordered" evidence="1">
    <location>
        <begin position="807"/>
        <end position="850"/>
    </location>
</feature>
<dbReference type="PANTHER" id="PTHR36681">
    <property type="entry name" value="NUCLEAR GTPASE, GERMINAL CENTER-ASSOCIATED, TANDEM DUPLICATE 3"/>
    <property type="match status" value="1"/>
</dbReference>
<reference evidence="3 4" key="1">
    <citation type="journal article" date="2015" name="Genome Biol. Evol.">
        <title>Comparative Genomics of a Bacterivorous Green Alga Reveals Evolutionary Causalities and Consequences of Phago-Mixotrophic Mode of Nutrition.</title>
        <authorList>
            <person name="Burns J.A."/>
            <person name="Paasch A."/>
            <person name="Narechania A."/>
            <person name="Kim E."/>
        </authorList>
    </citation>
    <scope>NUCLEOTIDE SEQUENCE [LARGE SCALE GENOMIC DNA]</scope>
    <source>
        <strain evidence="3 4">PLY_AMNH</strain>
    </source>
</reference>
<organism evidence="3 4">
    <name type="scientific">Cymbomonas tetramitiformis</name>
    <dbReference type="NCBI Taxonomy" id="36881"/>
    <lineage>
        <taxon>Eukaryota</taxon>
        <taxon>Viridiplantae</taxon>
        <taxon>Chlorophyta</taxon>
        <taxon>Pyramimonadophyceae</taxon>
        <taxon>Pyramimonadales</taxon>
        <taxon>Pyramimonadaceae</taxon>
        <taxon>Cymbomonas</taxon>
    </lineage>
</organism>
<feature type="domain" description="Dynamin N-terminal" evidence="2">
    <location>
        <begin position="243"/>
        <end position="472"/>
    </location>
</feature>
<name>A0AAE0GZS3_9CHLO</name>
<dbReference type="SUPFAM" id="SSF52540">
    <property type="entry name" value="P-loop containing nucleoside triphosphate hydrolases"/>
    <property type="match status" value="1"/>
</dbReference>
<feature type="region of interest" description="Disordered" evidence="1">
    <location>
        <begin position="2679"/>
        <end position="2730"/>
    </location>
</feature>
<feature type="region of interest" description="Disordered" evidence="1">
    <location>
        <begin position="955"/>
        <end position="1004"/>
    </location>
</feature>